<dbReference type="AlphaFoldDB" id="A0A8K0D109"/>
<gene>
    <name evidence="3" type="ORF">ILUMI_11152</name>
</gene>
<comment type="caution">
    <text evidence="3">The sequence shown here is derived from an EMBL/GenBank/DDBJ whole genome shotgun (WGS) entry which is preliminary data.</text>
</comment>
<evidence type="ECO:0000256" key="1">
    <source>
        <dbReference type="SAM" id="MobiDB-lite"/>
    </source>
</evidence>
<sequence length="624" mass="72010">MDTRKYWRQPLSTADLLELLEENANVVSDCIYITPPGNQGWESDEDSGDEDCNDPNRLNSRQLQADAETNLVDDVDEINKDEKEENKENKDKQEESKKMKNSKLIKKRHWTKGDLQKNPGNQTNVKRLPPIILSKDSEPLEFLELFLTSDVLETLVKNTVMYAASKNYKLEVGNEKMLVFISILYISGYIPVPRRRMFWEGRPDTKNGLVANLITKLEKINFSGTGTVRDNRIDKCPIEDSAIMKKKPRGTFDSFVDRENSIVCVKWRDNSVVTVLSNKYGIAPVRKAARYSVKEKSKIEIPQPNVVSCYNQSMNNNISNYRIGFRGKKRYIPIPFWTFDVCMNNEWILSRHLGKQMDNLEFSRVAAISVLQKYGKPPLATCTNFKSIKKRFDNLCIVYAATYQKDGKRIEKQFLYKNADWLNKDFLFPQKVSRNFPENIPSTSGVGRPQKTFLGSKLTYAAQTSLRSAGETDAAKLMTEALDTTPTRATRIRKAWLQKKETIAKLKNADIYPNYHKLRAAKEQCYPDRDPTLISDYVIESQTHEQEGEEEVKLLEKINLAELKNQKNQERYRNLVGEKINVLEERINTNYVKEAWNYLKKRNCGGSGGVRQTKVWKENVKARK</sequence>
<dbReference type="EMBL" id="VTPC01006346">
    <property type="protein sequence ID" value="KAF2895022.1"/>
    <property type="molecule type" value="Genomic_DNA"/>
</dbReference>
<dbReference type="PANTHER" id="PTHR47055:SF3">
    <property type="entry name" value="PHORBOL-ESTER_DAG-TYPE DOMAIN-CONTAINING PROTEIN"/>
    <property type="match status" value="1"/>
</dbReference>
<evidence type="ECO:0000259" key="2">
    <source>
        <dbReference type="Pfam" id="PF13843"/>
    </source>
</evidence>
<evidence type="ECO:0000313" key="3">
    <source>
        <dbReference type="EMBL" id="KAF2895022.1"/>
    </source>
</evidence>
<feature type="compositionally biased region" description="Basic and acidic residues" evidence="1">
    <location>
        <begin position="77"/>
        <end position="98"/>
    </location>
</feature>
<protein>
    <recommendedName>
        <fullName evidence="2">PiggyBac transposable element-derived protein domain-containing protein</fullName>
    </recommendedName>
</protein>
<evidence type="ECO:0000313" key="4">
    <source>
        <dbReference type="Proteomes" id="UP000801492"/>
    </source>
</evidence>
<organism evidence="3 4">
    <name type="scientific">Ignelater luminosus</name>
    <name type="common">Cucubano</name>
    <name type="synonym">Pyrophorus luminosus</name>
    <dbReference type="NCBI Taxonomy" id="2038154"/>
    <lineage>
        <taxon>Eukaryota</taxon>
        <taxon>Metazoa</taxon>
        <taxon>Ecdysozoa</taxon>
        <taxon>Arthropoda</taxon>
        <taxon>Hexapoda</taxon>
        <taxon>Insecta</taxon>
        <taxon>Pterygota</taxon>
        <taxon>Neoptera</taxon>
        <taxon>Endopterygota</taxon>
        <taxon>Coleoptera</taxon>
        <taxon>Polyphaga</taxon>
        <taxon>Elateriformia</taxon>
        <taxon>Elateroidea</taxon>
        <taxon>Elateridae</taxon>
        <taxon>Agrypninae</taxon>
        <taxon>Pyrophorini</taxon>
        <taxon>Ignelater</taxon>
    </lineage>
</organism>
<accession>A0A8K0D109</accession>
<feature type="domain" description="PiggyBac transposable element-derived protein" evidence="2">
    <location>
        <begin position="139"/>
        <end position="215"/>
    </location>
</feature>
<dbReference type="OrthoDB" id="8300647at2759"/>
<proteinExistence type="predicted"/>
<dbReference type="Pfam" id="PF13843">
    <property type="entry name" value="DDE_Tnp_1_7"/>
    <property type="match status" value="1"/>
</dbReference>
<keyword evidence="4" id="KW-1185">Reference proteome</keyword>
<dbReference type="InterPro" id="IPR052638">
    <property type="entry name" value="PiggyBac_TE-derived"/>
</dbReference>
<dbReference type="Proteomes" id="UP000801492">
    <property type="component" value="Unassembled WGS sequence"/>
</dbReference>
<feature type="region of interest" description="Disordered" evidence="1">
    <location>
        <begin position="37"/>
        <end position="103"/>
    </location>
</feature>
<dbReference type="GO" id="GO:0043565">
    <property type="term" value="F:sequence-specific DNA binding"/>
    <property type="evidence" value="ECO:0007669"/>
    <property type="project" value="TreeGrafter"/>
</dbReference>
<reference evidence="3" key="1">
    <citation type="submission" date="2019-08" db="EMBL/GenBank/DDBJ databases">
        <title>The genome of the North American firefly Photinus pyralis.</title>
        <authorList>
            <consortium name="Photinus pyralis genome working group"/>
            <person name="Fallon T.R."/>
            <person name="Sander Lower S.E."/>
            <person name="Weng J.-K."/>
        </authorList>
    </citation>
    <scope>NUCLEOTIDE SEQUENCE</scope>
    <source>
        <strain evidence="3">TRF0915ILg1</strain>
        <tissue evidence="3">Whole body</tissue>
    </source>
</reference>
<dbReference type="PANTHER" id="PTHR47055">
    <property type="entry name" value="DDE_TNP_1_7 DOMAIN-CONTAINING PROTEIN"/>
    <property type="match status" value="1"/>
</dbReference>
<feature type="compositionally biased region" description="Acidic residues" evidence="1">
    <location>
        <begin position="42"/>
        <end position="53"/>
    </location>
</feature>
<dbReference type="InterPro" id="IPR029526">
    <property type="entry name" value="PGBD"/>
</dbReference>
<name>A0A8K0D109_IGNLU</name>